<evidence type="ECO:0000313" key="3">
    <source>
        <dbReference type="Proteomes" id="UP000269438"/>
    </source>
</evidence>
<keyword evidence="1" id="KW-0472">Membrane</keyword>
<reference evidence="2 3" key="1">
    <citation type="submission" date="2018-10" db="EMBL/GenBank/DDBJ databases">
        <authorList>
            <person name="Li J."/>
        </authorList>
    </citation>
    <scope>NUCLEOTIDE SEQUENCE [LARGE SCALE GENOMIC DNA]</scope>
    <source>
        <strain evidence="2 3">JCM 11654</strain>
    </source>
</reference>
<dbReference type="InterPro" id="IPR021443">
    <property type="entry name" value="DUF3093"/>
</dbReference>
<keyword evidence="1" id="KW-1133">Transmembrane helix</keyword>
<feature type="transmembrane region" description="Helical" evidence="1">
    <location>
        <begin position="12"/>
        <end position="32"/>
    </location>
</feature>
<organism evidence="2 3">
    <name type="scientific">Mycetocola lacteus</name>
    <dbReference type="NCBI Taxonomy" id="76637"/>
    <lineage>
        <taxon>Bacteria</taxon>
        <taxon>Bacillati</taxon>
        <taxon>Actinomycetota</taxon>
        <taxon>Actinomycetes</taxon>
        <taxon>Micrococcales</taxon>
        <taxon>Microbacteriaceae</taxon>
        <taxon>Mycetocola</taxon>
    </lineage>
</organism>
<dbReference type="OrthoDB" id="3217020at2"/>
<dbReference type="EMBL" id="RCUY01000009">
    <property type="protein sequence ID" value="RLP82115.1"/>
    <property type="molecule type" value="Genomic_DNA"/>
</dbReference>
<protein>
    <submittedName>
        <fullName evidence="2">DUF3093 domain-containing protein</fullName>
    </submittedName>
</protein>
<keyword evidence="3" id="KW-1185">Reference proteome</keyword>
<proteinExistence type="predicted"/>
<comment type="caution">
    <text evidence="2">The sequence shown here is derived from an EMBL/GenBank/DDBJ whole genome shotgun (WGS) entry which is preliminary data.</text>
</comment>
<evidence type="ECO:0000313" key="2">
    <source>
        <dbReference type="EMBL" id="RLP82115.1"/>
    </source>
</evidence>
<evidence type="ECO:0000256" key="1">
    <source>
        <dbReference type="SAM" id="Phobius"/>
    </source>
</evidence>
<name>A0A3L7AQ71_9MICO</name>
<dbReference type="AlphaFoldDB" id="A0A3L7AQ71"/>
<keyword evidence="1" id="KW-0812">Transmembrane</keyword>
<feature type="transmembrane region" description="Helical" evidence="1">
    <location>
        <begin position="38"/>
        <end position="62"/>
    </location>
</feature>
<dbReference type="Proteomes" id="UP000269438">
    <property type="component" value="Unassembled WGS sequence"/>
</dbReference>
<sequence length="152" mass="16363">MTQYHERLFPSVMVFVATALVIPASILVFFPISLTVGYVVAAVLYLGSVALFLTMAPTVSINDGVLRAGRARIPVTELGTPEAFTGEAARAERGVNLHARAYLLLNAWAQQAVKVPVVDAQDPTPYWLISTRRAGELAAAIEAARREQVEAA</sequence>
<gene>
    <name evidence="2" type="ORF">D9V34_09865</name>
</gene>
<accession>A0A3L7AQ71</accession>
<dbReference type="RefSeq" id="WP_121688666.1">
    <property type="nucleotide sequence ID" value="NZ_RCUY01000009.1"/>
</dbReference>
<dbReference type="Pfam" id="PF11292">
    <property type="entry name" value="DUF3093"/>
    <property type="match status" value="1"/>
</dbReference>